<dbReference type="EMBL" id="AAPJ01000001">
    <property type="protein sequence ID" value="EAS51260.1"/>
    <property type="molecule type" value="Genomic_DNA"/>
</dbReference>
<organism evidence="10 11">
    <name type="scientific">Aurantimonas manganoxydans (strain ATCC BAA-1229 / DSM 21871 / SI85-9A1)</name>
    <dbReference type="NCBI Taxonomy" id="287752"/>
    <lineage>
        <taxon>Bacteria</taxon>
        <taxon>Pseudomonadati</taxon>
        <taxon>Pseudomonadota</taxon>
        <taxon>Alphaproteobacteria</taxon>
        <taxon>Hyphomicrobiales</taxon>
        <taxon>Aurantimonadaceae</taxon>
        <taxon>Aurantimonas</taxon>
    </lineage>
</organism>
<dbReference type="BioCyc" id="AURANTIMONAS:SI859A1_02075-MONOMER"/>
<dbReference type="GO" id="GO:0019646">
    <property type="term" value="P:aerobic electron transport chain"/>
    <property type="evidence" value="ECO:0007669"/>
    <property type="project" value="InterPro"/>
</dbReference>
<dbReference type="PANTHER" id="PTHR11403">
    <property type="entry name" value="CYTOCHROME C OXIDASE SUBUNIT III"/>
    <property type="match status" value="1"/>
</dbReference>
<protein>
    <submittedName>
        <fullName evidence="10">Putative cytochrome c oxidase subunit III</fullName>
    </submittedName>
</protein>
<feature type="domain" description="Heme-copper oxidase subunit III family profile" evidence="9">
    <location>
        <begin position="60"/>
        <end position="233"/>
    </location>
</feature>
<dbReference type="GO" id="GO:0004129">
    <property type="term" value="F:cytochrome-c oxidase activity"/>
    <property type="evidence" value="ECO:0007669"/>
    <property type="project" value="InterPro"/>
</dbReference>
<evidence type="ECO:0000256" key="1">
    <source>
        <dbReference type="ARBA" id="ARBA00004651"/>
    </source>
</evidence>
<reference evidence="10 11" key="1">
    <citation type="journal article" date="2008" name="Appl. Environ. Microbiol.">
        <title>Genomic insights into Mn(II) oxidation by the marine alphaproteobacterium Aurantimonas sp. strain SI85-9A1.</title>
        <authorList>
            <person name="Dick G.J."/>
            <person name="Podell S."/>
            <person name="Johnson H.A."/>
            <person name="Rivera-Espinoza Y."/>
            <person name="Bernier-Latmani R."/>
            <person name="McCarthy J.K."/>
            <person name="Torpey J.W."/>
            <person name="Clement B.G."/>
            <person name="Gaasterland T."/>
            <person name="Tebo B.M."/>
        </authorList>
    </citation>
    <scope>NUCLEOTIDE SEQUENCE [LARGE SCALE GENOMIC DNA]</scope>
    <source>
        <strain evidence="10 11">SI85-9A1</strain>
    </source>
</reference>
<feature type="transmembrane region" description="Helical" evidence="8">
    <location>
        <begin position="131"/>
        <end position="150"/>
    </location>
</feature>
<keyword evidence="11" id="KW-1185">Reference proteome</keyword>
<sequence>MRPVLGWRSLSACLPGSGHGPISARSGSRAMRDAVPVGEAPLQIGSLAVGSIARRASGWWGMVTLVATEAVLFSYLLFSYFYLATQSGPNWYPAELPSFTLSAPSTAILIASSIAVWFAEKGAETGSRGRLVAGLLVGLLLGTIFVGLQLKEWLNKPFTLSAHSYGSMYFTVTGFHLAHVVVGLVILAVLTVWSTLGYFDRQRMAPVAIGALYWHFVDAVWLAVFFSLYITPHLR</sequence>
<dbReference type="PROSITE" id="PS50253">
    <property type="entry name" value="COX3"/>
    <property type="match status" value="1"/>
</dbReference>
<keyword evidence="6 8" id="KW-0472">Membrane</keyword>
<evidence type="ECO:0000259" key="9">
    <source>
        <dbReference type="PROSITE" id="PS50253"/>
    </source>
</evidence>
<dbReference type="HOGENOM" id="CLU_044071_0_2_5"/>
<keyword evidence="3" id="KW-1003">Cell membrane</keyword>
<evidence type="ECO:0000256" key="5">
    <source>
        <dbReference type="ARBA" id="ARBA00022989"/>
    </source>
</evidence>
<keyword evidence="5 8" id="KW-1133">Transmembrane helix</keyword>
<evidence type="ECO:0000256" key="2">
    <source>
        <dbReference type="ARBA" id="ARBA00010581"/>
    </source>
</evidence>
<evidence type="ECO:0000256" key="4">
    <source>
        <dbReference type="ARBA" id="ARBA00022692"/>
    </source>
</evidence>
<proteinExistence type="inferred from homology"/>
<evidence type="ECO:0000256" key="8">
    <source>
        <dbReference type="SAM" id="Phobius"/>
    </source>
</evidence>
<feature type="transmembrane region" description="Helical" evidence="8">
    <location>
        <begin position="101"/>
        <end position="119"/>
    </location>
</feature>
<dbReference type="Pfam" id="PF00510">
    <property type="entry name" value="COX3"/>
    <property type="match status" value="1"/>
</dbReference>
<feature type="transmembrane region" description="Helical" evidence="8">
    <location>
        <begin position="211"/>
        <end position="230"/>
    </location>
</feature>
<dbReference type="InterPro" id="IPR013833">
    <property type="entry name" value="Cyt_c_oxidase_su3_a-hlx"/>
</dbReference>
<dbReference type="InterPro" id="IPR024791">
    <property type="entry name" value="Cyt_c/ubiquinol_Oxase_su3"/>
</dbReference>
<dbReference type="Gene3D" id="1.20.120.80">
    <property type="entry name" value="Cytochrome c oxidase, subunit III, four-helix bundle"/>
    <property type="match status" value="1"/>
</dbReference>
<dbReference type="AlphaFoldDB" id="Q1YMX1"/>
<evidence type="ECO:0000313" key="10">
    <source>
        <dbReference type="EMBL" id="EAS51260.1"/>
    </source>
</evidence>
<evidence type="ECO:0000256" key="7">
    <source>
        <dbReference type="RuleBase" id="RU003376"/>
    </source>
</evidence>
<dbReference type="SUPFAM" id="SSF81452">
    <property type="entry name" value="Cytochrome c oxidase subunit III-like"/>
    <property type="match status" value="1"/>
</dbReference>
<dbReference type="CDD" id="cd00386">
    <property type="entry name" value="Heme_Cu_Oxidase_III_like"/>
    <property type="match status" value="1"/>
</dbReference>
<feature type="transmembrane region" description="Helical" evidence="8">
    <location>
        <begin position="59"/>
        <end position="81"/>
    </location>
</feature>
<gene>
    <name evidence="10" type="ORF">SI859A1_02075</name>
</gene>
<keyword evidence="4 7" id="KW-0812">Transmembrane</keyword>
<comment type="caution">
    <text evidence="10">The sequence shown here is derived from an EMBL/GenBank/DDBJ whole genome shotgun (WGS) entry which is preliminary data.</text>
</comment>
<dbReference type="InterPro" id="IPR000298">
    <property type="entry name" value="Cyt_c_oxidase-like_su3"/>
</dbReference>
<comment type="similarity">
    <text evidence="2 7">Belongs to the cytochrome c oxidase subunit 3 family.</text>
</comment>
<dbReference type="GO" id="GO:0005886">
    <property type="term" value="C:plasma membrane"/>
    <property type="evidence" value="ECO:0007669"/>
    <property type="project" value="UniProtKB-SubCell"/>
</dbReference>
<accession>Q1YMX1</accession>
<name>Q1YMX1_AURMS</name>
<feature type="transmembrane region" description="Helical" evidence="8">
    <location>
        <begin position="177"/>
        <end position="199"/>
    </location>
</feature>
<dbReference type="Proteomes" id="UP000000321">
    <property type="component" value="Unassembled WGS sequence"/>
</dbReference>
<comment type="subcellular location">
    <subcellularLocation>
        <location evidence="1 7">Cell membrane</location>
        <topology evidence="1 7">Multi-pass membrane protein</topology>
    </subcellularLocation>
</comment>
<dbReference type="InterPro" id="IPR035973">
    <property type="entry name" value="Cyt_c_oxidase_su3-like_sf"/>
</dbReference>
<evidence type="ECO:0000256" key="6">
    <source>
        <dbReference type="ARBA" id="ARBA00023136"/>
    </source>
</evidence>
<evidence type="ECO:0000256" key="3">
    <source>
        <dbReference type="ARBA" id="ARBA00022475"/>
    </source>
</evidence>
<dbReference type="PANTHER" id="PTHR11403:SF2">
    <property type="entry name" value="CYTOCHROME BO(3) UBIQUINOL OXIDASE SUBUNIT 3"/>
    <property type="match status" value="1"/>
</dbReference>
<evidence type="ECO:0000313" key="11">
    <source>
        <dbReference type="Proteomes" id="UP000000321"/>
    </source>
</evidence>